<evidence type="ECO:0000256" key="3">
    <source>
        <dbReference type="ARBA" id="ARBA00022452"/>
    </source>
</evidence>
<gene>
    <name evidence="14" type="ORF">HHL28_17255</name>
</gene>
<keyword evidence="4 9" id="KW-0812">Transmembrane</keyword>
<keyword evidence="14" id="KW-0675">Receptor</keyword>
<dbReference type="EMBL" id="CP051775">
    <property type="protein sequence ID" value="QJE74578.1"/>
    <property type="molecule type" value="Genomic_DNA"/>
</dbReference>
<keyword evidence="7 9" id="KW-0472">Membrane</keyword>
<dbReference type="InterPro" id="IPR012910">
    <property type="entry name" value="Plug_dom"/>
</dbReference>
<dbReference type="Gene3D" id="2.170.130.10">
    <property type="entry name" value="TonB-dependent receptor, plug domain"/>
    <property type="match status" value="1"/>
</dbReference>
<dbReference type="InterPro" id="IPR000531">
    <property type="entry name" value="Beta-barrel_TonB"/>
</dbReference>
<dbReference type="InterPro" id="IPR039426">
    <property type="entry name" value="TonB-dep_rcpt-like"/>
</dbReference>
<evidence type="ECO:0000259" key="12">
    <source>
        <dbReference type="Pfam" id="PF00593"/>
    </source>
</evidence>
<keyword evidence="6 11" id="KW-0798">TonB box</keyword>
<dbReference type="GO" id="GO:0015344">
    <property type="term" value="F:siderophore uptake transmembrane transporter activity"/>
    <property type="evidence" value="ECO:0007669"/>
    <property type="project" value="TreeGrafter"/>
</dbReference>
<evidence type="ECO:0000256" key="2">
    <source>
        <dbReference type="ARBA" id="ARBA00022448"/>
    </source>
</evidence>
<comment type="subcellular location">
    <subcellularLocation>
        <location evidence="1 9">Cell outer membrane</location>
        <topology evidence="1 9">Multi-pass membrane protein</topology>
    </subcellularLocation>
</comment>
<comment type="similarity">
    <text evidence="9 11">Belongs to the TonB-dependent receptor family.</text>
</comment>
<dbReference type="Gene3D" id="2.40.170.20">
    <property type="entry name" value="TonB-dependent receptor, beta-barrel domain"/>
    <property type="match status" value="1"/>
</dbReference>
<dbReference type="Proteomes" id="UP000501891">
    <property type="component" value="Chromosome"/>
</dbReference>
<dbReference type="AlphaFoldDB" id="A0A858RB23"/>
<dbReference type="PANTHER" id="PTHR30069">
    <property type="entry name" value="TONB-DEPENDENT OUTER MEMBRANE RECEPTOR"/>
    <property type="match status" value="1"/>
</dbReference>
<evidence type="ECO:0000313" key="15">
    <source>
        <dbReference type="Proteomes" id="UP000501891"/>
    </source>
</evidence>
<dbReference type="InterPro" id="IPR010917">
    <property type="entry name" value="TonB_rcpt_CS"/>
</dbReference>
<dbReference type="SUPFAM" id="SSF56935">
    <property type="entry name" value="Porins"/>
    <property type="match status" value="1"/>
</dbReference>
<feature type="short sequence motif" description="TonB C-terminal box" evidence="10">
    <location>
        <begin position="694"/>
        <end position="711"/>
    </location>
</feature>
<feature type="domain" description="TonB-dependent receptor-like beta-barrel" evidence="12">
    <location>
        <begin position="267"/>
        <end position="680"/>
    </location>
</feature>
<keyword evidence="15" id="KW-1185">Reference proteome</keyword>
<keyword evidence="2 9" id="KW-0813">Transport</keyword>
<dbReference type="InterPro" id="IPR036942">
    <property type="entry name" value="Beta-barrel_TonB_sf"/>
</dbReference>
<keyword evidence="5" id="KW-0732">Signal</keyword>
<evidence type="ECO:0000256" key="1">
    <source>
        <dbReference type="ARBA" id="ARBA00004571"/>
    </source>
</evidence>
<dbReference type="GO" id="GO:0044718">
    <property type="term" value="P:siderophore transmembrane transport"/>
    <property type="evidence" value="ECO:0007669"/>
    <property type="project" value="TreeGrafter"/>
</dbReference>
<protein>
    <submittedName>
        <fullName evidence="14">TonB-dependent receptor</fullName>
    </submittedName>
</protein>
<evidence type="ECO:0000259" key="13">
    <source>
        <dbReference type="Pfam" id="PF07715"/>
    </source>
</evidence>
<dbReference type="KEGG" id="acru:HHL28_17255"/>
<dbReference type="Pfam" id="PF00593">
    <property type="entry name" value="TonB_dep_Rec_b-barrel"/>
    <property type="match status" value="1"/>
</dbReference>
<evidence type="ECO:0000256" key="11">
    <source>
        <dbReference type="RuleBase" id="RU003357"/>
    </source>
</evidence>
<dbReference type="CDD" id="cd01347">
    <property type="entry name" value="ligand_gated_channel"/>
    <property type="match status" value="1"/>
</dbReference>
<evidence type="ECO:0000256" key="9">
    <source>
        <dbReference type="PROSITE-ProRule" id="PRU01360"/>
    </source>
</evidence>
<keyword evidence="3 9" id="KW-1134">Transmembrane beta strand</keyword>
<feature type="domain" description="TonB-dependent receptor plug" evidence="13">
    <location>
        <begin position="72"/>
        <end position="177"/>
    </location>
</feature>
<evidence type="ECO:0000313" key="14">
    <source>
        <dbReference type="EMBL" id="QJE74578.1"/>
    </source>
</evidence>
<accession>A0A858RB23</accession>
<evidence type="ECO:0000256" key="5">
    <source>
        <dbReference type="ARBA" id="ARBA00022729"/>
    </source>
</evidence>
<organism evidence="14 15">
    <name type="scientific">Aerophototrophica crusticola</name>
    <dbReference type="NCBI Taxonomy" id="1709002"/>
    <lineage>
        <taxon>Bacteria</taxon>
        <taxon>Pseudomonadati</taxon>
        <taxon>Pseudomonadota</taxon>
        <taxon>Alphaproteobacteria</taxon>
        <taxon>Rhodospirillales</taxon>
        <taxon>Rhodospirillaceae</taxon>
        <taxon>Aerophototrophica</taxon>
    </lineage>
</organism>
<sequence>MRTPPPSPAAAGIRQPVRGRGLLLLGTALVAALPVASPAGAQTTAGSQRTEEVVVIGRRSGVPAYERAYGPTVLGPEFLDTAPERRLDEALRAVPGFSLFRRSGSRTANPTTQGVSLRGLGPNGAGRTLVLVDGVPVNDPFGGWVYWARLPTASTERVVITRGGGAGPWGNAALAGTIRIETRATDGLYGEVAGGSDGTFQGLGSVGGKAGPFRLGLTASAFQTDGVPLVRKDRRGPIDIDADAEAYNIDGTASLELGTVTATAKLSGFREHRGNGTPYTENATEALEGSLRLVGQGAVSWEAVVYARDWTFDSTFSGVNATRTGETPSLDQYEVPATAYGAVFQVGFKPFPDHETDVGADIRLTDGETREFFTFTNGAYRRDRAAGGEQEVAGLFVEHAWTPAPTLTVTGGLRFDWWENDDGIRREVNLDNGAVVRNDRFETKSGRVLNGRAGVDWQATEQVGLRAAFYTGFRLPTLNELYRPFRVGNDITEANPNLGPERLTGGEAGVRFSPVPGLELSATYFHARLENAVDNVVLQETPGLNAATGVFVPAGGSLAQRRGLDRVVANGIEAELDWAARDDLRFRLSYLYSDSEIERAQGFAALEGNRLGQAPKHQGTAEAEWQPLDPLVLRLQVRAVGESFEDSRNTRTLAPYVTGDAYVGYDITDAVHLFATVENLTDRTIETGKRTDGLVNIGPGRQWLLGAKARF</sequence>
<dbReference type="Pfam" id="PF07715">
    <property type="entry name" value="Plug"/>
    <property type="match status" value="1"/>
</dbReference>
<evidence type="ECO:0000256" key="10">
    <source>
        <dbReference type="PROSITE-ProRule" id="PRU10144"/>
    </source>
</evidence>
<evidence type="ECO:0000256" key="7">
    <source>
        <dbReference type="ARBA" id="ARBA00023136"/>
    </source>
</evidence>
<evidence type="ECO:0000256" key="8">
    <source>
        <dbReference type="ARBA" id="ARBA00023237"/>
    </source>
</evidence>
<evidence type="ECO:0000256" key="4">
    <source>
        <dbReference type="ARBA" id="ARBA00022692"/>
    </source>
</evidence>
<reference evidence="14" key="1">
    <citation type="submission" date="2020-04" db="EMBL/GenBank/DDBJ databases">
        <title>A desert anoxygenic phototrophic bacterium fixes CO2 using RubisCO under aerobic conditions.</title>
        <authorList>
            <person name="Tang K."/>
        </authorList>
    </citation>
    <scope>NUCLEOTIDE SEQUENCE [LARGE SCALE GENOMIC DNA]</scope>
    <source>
        <strain evidence="14">MIMtkB3</strain>
    </source>
</reference>
<dbReference type="PANTHER" id="PTHR30069:SF37">
    <property type="entry name" value="FERRIC VIBRIOBACTIN RECEPTOR VIUA"/>
    <property type="match status" value="1"/>
</dbReference>
<keyword evidence="8 9" id="KW-0998">Cell outer membrane</keyword>
<dbReference type="InterPro" id="IPR037066">
    <property type="entry name" value="Plug_dom_sf"/>
</dbReference>
<dbReference type="GO" id="GO:0009279">
    <property type="term" value="C:cell outer membrane"/>
    <property type="evidence" value="ECO:0007669"/>
    <property type="project" value="UniProtKB-SubCell"/>
</dbReference>
<evidence type="ECO:0000256" key="6">
    <source>
        <dbReference type="ARBA" id="ARBA00023077"/>
    </source>
</evidence>
<dbReference type="PROSITE" id="PS52016">
    <property type="entry name" value="TONB_DEPENDENT_REC_3"/>
    <property type="match status" value="1"/>
</dbReference>
<name>A0A858RB23_9PROT</name>
<dbReference type="PROSITE" id="PS01156">
    <property type="entry name" value="TONB_DEPENDENT_REC_2"/>
    <property type="match status" value="1"/>
</dbReference>
<proteinExistence type="inferred from homology"/>